<reference evidence="1 2" key="1">
    <citation type="journal article" date="2023" name="Commun. Biol.">
        <title>Genome analysis of Parmales, the sister group of diatoms, reveals the evolutionary specialization of diatoms from phago-mixotrophs to photoautotrophs.</title>
        <authorList>
            <person name="Ban H."/>
            <person name="Sato S."/>
            <person name="Yoshikawa S."/>
            <person name="Yamada K."/>
            <person name="Nakamura Y."/>
            <person name="Ichinomiya M."/>
            <person name="Sato N."/>
            <person name="Blanc-Mathieu R."/>
            <person name="Endo H."/>
            <person name="Kuwata A."/>
            <person name="Ogata H."/>
        </authorList>
    </citation>
    <scope>NUCLEOTIDE SEQUENCE [LARGE SCALE GENOMIC DNA]</scope>
</reference>
<accession>A0ABQ6MU14</accession>
<feature type="non-terminal residue" evidence="1">
    <location>
        <position position="1"/>
    </location>
</feature>
<dbReference type="EMBL" id="BRYB01000583">
    <property type="protein sequence ID" value="GMI33324.1"/>
    <property type="molecule type" value="Genomic_DNA"/>
</dbReference>
<name>A0ABQ6MU14_9STRA</name>
<evidence type="ECO:0000313" key="2">
    <source>
        <dbReference type="Proteomes" id="UP001165060"/>
    </source>
</evidence>
<gene>
    <name evidence="1" type="ORF">TeGR_g9806</name>
</gene>
<protein>
    <submittedName>
        <fullName evidence="1">Uncharacterized protein</fullName>
    </submittedName>
</protein>
<feature type="non-terminal residue" evidence="1">
    <location>
        <position position="256"/>
    </location>
</feature>
<keyword evidence="2" id="KW-1185">Reference proteome</keyword>
<evidence type="ECO:0000313" key="1">
    <source>
        <dbReference type="EMBL" id="GMI33324.1"/>
    </source>
</evidence>
<organism evidence="1 2">
    <name type="scientific">Tetraparma gracilis</name>
    <dbReference type="NCBI Taxonomy" id="2962635"/>
    <lineage>
        <taxon>Eukaryota</taxon>
        <taxon>Sar</taxon>
        <taxon>Stramenopiles</taxon>
        <taxon>Ochrophyta</taxon>
        <taxon>Bolidophyceae</taxon>
        <taxon>Parmales</taxon>
        <taxon>Triparmaceae</taxon>
        <taxon>Tetraparma</taxon>
    </lineage>
</organism>
<comment type="caution">
    <text evidence="1">The sequence shown here is derived from an EMBL/GenBank/DDBJ whole genome shotgun (WGS) entry which is preliminary data.</text>
</comment>
<sequence>DYASSLCLNVTSHLSRSLVSLSSSLLSSLLSSPRHRAVALAEAEKHAPKIVLCAPAAVARGSTEVVDLLAALAESGLPAVLSVLRRSLATLSLSEFVSWQYPQMASWSVAETAGVWELLCCHVAVSSLEARELDPACGEVARFAGRAAAEQPLPRPVLRALEAGLSAALDAAVFVADCCPPPASEAAAERHAELLAAAELLPFDPPLSRSHALLSTPAPQTSFTPVMSRRPSQVDSAFPDVFAAMSAAASPTAAPP</sequence>
<dbReference type="Proteomes" id="UP001165060">
    <property type="component" value="Unassembled WGS sequence"/>
</dbReference>
<proteinExistence type="predicted"/>